<evidence type="ECO:0000313" key="6">
    <source>
        <dbReference type="EMBL" id="CRK82915.1"/>
    </source>
</evidence>
<dbReference type="PANTHER" id="PTHR42978:SF2">
    <property type="entry name" value="102 KBASES UNSTABLE REGION: FROM 1 TO 119443"/>
    <property type="match status" value="1"/>
</dbReference>
<accession>A0A0U1NXZ2</accession>
<dbReference type="STRING" id="1499688.BN000_02870"/>
<dbReference type="Gene3D" id="3.60.15.10">
    <property type="entry name" value="Ribonuclease Z/Hydroxyacylglutathione hydrolase-like"/>
    <property type="match status" value="1"/>
</dbReference>
<dbReference type="EMBL" id="CVRB01000003">
    <property type="protein sequence ID" value="CRK82915.1"/>
    <property type="molecule type" value="Genomic_DNA"/>
</dbReference>
<dbReference type="AlphaFoldDB" id="A0A0U1NXZ2"/>
<evidence type="ECO:0000256" key="5">
    <source>
        <dbReference type="ARBA" id="ARBA00022833"/>
    </source>
</evidence>
<reference evidence="7" key="1">
    <citation type="submission" date="2015-05" db="EMBL/GenBank/DDBJ databases">
        <authorList>
            <person name="Urmite Genomes"/>
        </authorList>
    </citation>
    <scope>NUCLEOTIDE SEQUENCE [LARGE SCALE GENOMIC DNA]</scope>
    <source>
        <strain evidence="7">LF1</strain>
    </source>
</reference>
<proteinExistence type="inferred from homology"/>
<evidence type="ECO:0000256" key="3">
    <source>
        <dbReference type="ARBA" id="ARBA00022723"/>
    </source>
</evidence>
<dbReference type="SUPFAM" id="SSF56281">
    <property type="entry name" value="Metallo-hydrolase/oxidoreductase"/>
    <property type="match status" value="1"/>
</dbReference>
<dbReference type="GO" id="GO:0016787">
    <property type="term" value="F:hydrolase activity"/>
    <property type="evidence" value="ECO:0007669"/>
    <property type="project" value="UniProtKB-KW"/>
</dbReference>
<protein>
    <submittedName>
        <fullName evidence="6">N-acyl homoserine lactonase AttM</fullName>
    </submittedName>
</protein>
<dbReference type="InterPro" id="IPR051013">
    <property type="entry name" value="MBL_superfamily_lactonases"/>
</dbReference>
<dbReference type="InterPro" id="IPR036866">
    <property type="entry name" value="RibonucZ/Hydroxyglut_hydro"/>
</dbReference>
<gene>
    <name evidence="6" type="primary">attM</name>
    <name evidence="6" type="ORF">BN000_02870</name>
</gene>
<comment type="cofactor">
    <cofactor evidence="1">
        <name>Zn(2+)</name>
        <dbReference type="ChEBI" id="CHEBI:29105"/>
    </cofactor>
</comment>
<evidence type="ECO:0000313" key="7">
    <source>
        <dbReference type="Proteomes" id="UP000199087"/>
    </source>
</evidence>
<evidence type="ECO:0000256" key="4">
    <source>
        <dbReference type="ARBA" id="ARBA00022801"/>
    </source>
</evidence>
<comment type="similarity">
    <text evidence="2">Belongs to the metallo-beta-lactamase superfamily.</text>
</comment>
<dbReference type="PANTHER" id="PTHR42978">
    <property type="entry name" value="QUORUM-QUENCHING LACTONASE YTNP-RELATED-RELATED"/>
    <property type="match status" value="1"/>
</dbReference>
<evidence type="ECO:0000256" key="2">
    <source>
        <dbReference type="ARBA" id="ARBA00007749"/>
    </source>
</evidence>
<sequence length="148" mass="16729">MDHISGIHLLEGAKKFIVSEKEWNAAKDYQIARCKEIDFHPFSLQPIPFGPYQLGKDLFDDGLVYLVFTPGHTPGLISVLARVEDGWILLASDVGYSQESWNHSILPGYTSNDQQALESLEWVKTFSQREDCVAVIANHDPFVKFGIY</sequence>
<dbReference type="Proteomes" id="UP000199087">
    <property type="component" value="Unassembled WGS sequence"/>
</dbReference>
<keyword evidence="4" id="KW-0378">Hydrolase</keyword>
<keyword evidence="3" id="KW-0479">Metal-binding</keyword>
<dbReference type="GO" id="GO:0046872">
    <property type="term" value="F:metal ion binding"/>
    <property type="evidence" value="ECO:0007669"/>
    <property type="project" value="UniProtKB-KW"/>
</dbReference>
<keyword evidence="5" id="KW-0862">Zinc</keyword>
<name>A0A0U1NXZ2_9BACI</name>
<evidence type="ECO:0000256" key="1">
    <source>
        <dbReference type="ARBA" id="ARBA00001947"/>
    </source>
</evidence>
<organism evidence="6 7">
    <name type="scientific">Neobacillus massiliamazoniensis</name>
    <dbReference type="NCBI Taxonomy" id="1499688"/>
    <lineage>
        <taxon>Bacteria</taxon>
        <taxon>Bacillati</taxon>
        <taxon>Bacillota</taxon>
        <taxon>Bacilli</taxon>
        <taxon>Bacillales</taxon>
        <taxon>Bacillaceae</taxon>
        <taxon>Neobacillus</taxon>
    </lineage>
</organism>
<keyword evidence="7" id="KW-1185">Reference proteome</keyword>